<keyword evidence="3" id="KW-1185">Reference proteome</keyword>
<dbReference type="EMBL" id="JANPWB010000005">
    <property type="protein sequence ID" value="KAJ1187161.1"/>
    <property type="molecule type" value="Genomic_DNA"/>
</dbReference>
<accession>A0AAV7UF47</accession>
<comment type="caution">
    <text evidence="2">The sequence shown here is derived from an EMBL/GenBank/DDBJ whole genome shotgun (WGS) entry which is preliminary data.</text>
</comment>
<evidence type="ECO:0000313" key="3">
    <source>
        <dbReference type="Proteomes" id="UP001066276"/>
    </source>
</evidence>
<dbReference type="AlphaFoldDB" id="A0AAV7UF47"/>
<proteinExistence type="predicted"/>
<evidence type="ECO:0000313" key="2">
    <source>
        <dbReference type="EMBL" id="KAJ1187161.1"/>
    </source>
</evidence>
<feature type="region of interest" description="Disordered" evidence="1">
    <location>
        <begin position="84"/>
        <end position="155"/>
    </location>
</feature>
<organism evidence="2 3">
    <name type="scientific">Pleurodeles waltl</name>
    <name type="common">Iberian ribbed newt</name>
    <dbReference type="NCBI Taxonomy" id="8319"/>
    <lineage>
        <taxon>Eukaryota</taxon>
        <taxon>Metazoa</taxon>
        <taxon>Chordata</taxon>
        <taxon>Craniata</taxon>
        <taxon>Vertebrata</taxon>
        <taxon>Euteleostomi</taxon>
        <taxon>Amphibia</taxon>
        <taxon>Batrachia</taxon>
        <taxon>Caudata</taxon>
        <taxon>Salamandroidea</taxon>
        <taxon>Salamandridae</taxon>
        <taxon>Pleurodelinae</taxon>
        <taxon>Pleurodeles</taxon>
    </lineage>
</organism>
<name>A0AAV7UF47_PLEWA</name>
<reference evidence="2" key="1">
    <citation type="journal article" date="2022" name="bioRxiv">
        <title>Sequencing and chromosome-scale assembly of the giantPleurodeles waltlgenome.</title>
        <authorList>
            <person name="Brown T."/>
            <person name="Elewa A."/>
            <person name="Iarovenko S."/>
            <person name="Subramanian E."/>
            <person name="Araus A.J."/>
            <person name="Petzold A."/>
            <person name="Susuki M."/>
            <person name="Suzuki K.-i.T."/>
            <person name="Hayashi T."/>
            <person name="Toyoda A."/>
            <person name="Oliveira C."/>
            <person name="Osipova E."/>
            <person name="Leigh N.D."/>
            <person name="Simon A."/>
            <person name="Yun M.H."/>
        </authorList>
    </citation>
    <scope>NUCLEOTIDE SEQUENCE</scope>
    <source>
        <strain evidence="2">20211129_DDA</strain>
        <tissue evidence="2">Liver</tissue>
    </source>
</reference>
<protein>
    <submittedName>
        <fullName evidence="2">Uncharacterized protein</fullName>
    </submittedName>
</protein>
<sequence>MILSGAGDCSAPANARAQCGLSAPLTGLAASCVPQRRTTKFASRPLGSCLDSNLPPLPLLCAFSVAGHPALRGPVFCCAARSGVPRHGGKAASFQPMREPDVGSALFSPVSPNIECDTDGRQSLPGSPQRQDNHPDGLRSALMSGSSVDHERSSD</sequence>
<evidence type="ECO:0000256" key="1">
    <source>
        <dbReference type="SAM" id="MobiDB-lite"/>
    </source>
</evidence>
<dbReference type="Proteomes" id="UP001066276">
    <property type="component" value="Chromosome 3_1"/>
</dbReference>
<gene>
    <name evidence="2" type="ORF">NDU88_003940</name>
</gene>